<evidence type="ECO:0000313" key="4">
    <source>
        <dbReference type="EMBL" id="PXA71838.1"/>
    </source>
</evidence>
<feature type="domain" description="HTH merR-type" evidence="3">
    <location>
        <begin position="2"/>
        <end position="71"/>
    </location>
</feature>
<accession>A0A318A1M0</accession>
<evidence type="ECO:0000256" key="2">
    <source>
        <dbReference type="SAM" id="MobiDB-lite"/>
    </source>
</evidence>
<evidence type="ECO:0000256" key="1">
    <source>
        <dbReference type="ARBA" id="ARBA00023125"/>
    </source>
</evidence>
<dbReference type="CDD" id="cd00592">
    <property type="entry name" value="HTH_MerR-like"/>
    <property type="match status" value="1"/>
</dbReference>
<evidence type="ECO:0000259" key="3">
    <source>
        <dbReference type="PROSITE" id="PS50937"/>
    </source>
</evidence>
<dbReference type="EMBL" id="QHLY01000005">
    <property type="protein sequence ID" value="PXA71838.1"/>
    <property type="molecule type" value="Genomic_DNA"/>
</dbReference>
<dbReference type="InterPro" id="IPR047057">
    <property type="entry name" value="MerR_fam"/>
</dbReference>
<sequence length="279" mass="31193">MAWSTRQLADLAGTTVKAVRHYHEIGLLDLPERRSNGYKQYEVSHLVRLLQIKRLVDLGVPLSQVASMGRADQEPDEAIRLLDVELAATIERLQRVRAELAVILRYRAPVDLPVAFSAFADELTTEDKSMLTIYSRVFDETWIDELRQLMQEEKRTDADTAFEALPADADLATRKQLADDLAPAMRVQFEKYPGLGDSAAHSPGGAASAESTVTQALWELYNKAQLEVLYRASLIAQDKTEDLEVLEAAVLEAAARDDAGADPAARPTTLRHPDEWRRR</sequence>
<comment type="caution">
    <text evidence="4">The sequence shown here is derived from an EMBL/GenBank/DDBJ whole genome shotgun (WGS) entry which is preliminary data.</text>
</comment>
<organism evidence="4 5">
    <name type="scientific">Cryobacterium arcticum</name>
    <dbReference type="NCBI Taxonomy" id="670052"/>
    <lineage>
        <taxon>Bacteria</taxon>
        <taxon>Bacillati</taxon>
        <taxon>Actinomycetota</taxon>
        <taxon>Actinomycetes</taxon>
        <taxon>Micrococcales</taxon>
        <taxon>Microbacteriaceae</taxon>
        <taxon>Cryobacterium</taxon>
    </lineage>
</organism>
<dbReference type="PROSITE" id="PS50937">
    <property type="entry name" value="HTH_MERR_2"/>
    <property type="match status" value="1"/>
</dbReference>
<dbReference type="InterPro" id="IPR009061">
    <property type="entry name" value="DNA-bd_dom_put_sf"/>
</dbReference>
<dbReference type="PANTHER" id="PTHR30204">
    <property type="entry name" value="REDOX-CYCLING DRUG-SENSING TRANSCRIPTIONAL ACTIVATOR SOXR"/>
    <property type="match status" value="1"/>
</dbReference>
<dbReference type="Proteomes" id="UP000246722">
    <property type="component" value="Unassembled WGS sequence"/>
</dbReference>
<feature type="region of interest" description="Disordered" evidence="2">
    <location>
        <begin position="256"/>
        <end position="279"/>
    </location>
</feature>
<dbReference type="SUPFAM" id="SSF46955">
    <property type="entry name" value="Putative DNA-binding domain"/>
    <property type="match status" value="1"/>
</dbReference>
<dbReference type="AlphaFoldDB" id="A0A318A1M0"/>
<proteinExistence type="predicted"/>
<dbReference type="GO" id="GO:0003677">
    <property type="term" value="F:DNA binding"/>
    <property type="evidence" value="ECO:0007669"/>
    <property type="project" value="UniProtKB-KW"/>
</dbReference>
<evidence type="ECO:0000313" key="5">
    <source>
        <dbReference type="Proteomes" id="UP000246722"/>
    </source>
</evidence>
<keyword evidence="5" id="KW-1185">Reference proteome</keyword>
<dbReference type="RefSeq" id="WP_110125361.1">
    <property type="nucleotide sequence ID" value="NZ_QHLY01000005.1"/>
</dbReference>
<dbReference type="OrthoDB" id="4569196at2"/>
<dbReference type="PANTHER" id="PTHR30204:SF93">
    <property type="entry name" value="HTH MERR-TYPE DOMAIN-CONTAINING PROTEIN"/>
    <property type="match status" value="1"/>
</dbReference>
<name>A0A318A1M0_9MICO</name>
<gene>
    <name evidence="4" type="ORF">CTB96_02645</name>
</gene>
<dbReference type="SMART" id="SM00422">
    <property type="entry name" value="HTH_MERR"/>
    <property type="match status" value="1"/>
</dbReference>
<reference evidence="4 5" key="1">
    <citation type="submission" date="2018-05" db="EMBL/GenBank/DDBJ databases">
        <title>Genetic diversity of glacier-inhabiting Cryobacterium bacteria in China and description of Cryobacterium mengkeensis sp. nov. and Arthrobacter glacialis sp. nov.</title>
        <authorList>
            <person name="Liu Q."/>
            <person name="Xin Y.-H."/>
        </authorList>
    </citation>
    <scope>NUCLEOTIDE SEQUENCE [LARGE SCALE GENOMIC DNA]</scope>
    <source>
        <strain evidence="4 5">SK-1</strain>
    </source>
</reference>
<protein>
    <submittedName>
        <fullName evidence="4">MerR family transcriptional regulator</fullName>
    </submittedName>
</protein>
<dbReference type="Gene3D" id="1.10.1660.10">
    <property type="match status" value="1"/>
</dbReference>
<dbReference type="Pfam" id="PF13411">
    <property type="entry name" value="MerR_1"/>
    <property type="match status" value="1"/>
</dbReference>
<keyword evidence="1" id="KW-0238">DNA-binding</keyword>
<dbReference type="InterPro" id="IPR000551">
    <property type="entry name" value="MerR-type_HTH_dom"/>
</dbReference>
<dbReference type="GO" id="GO:0003700">
    <property type="term" value="F:DNA-binding transcription factor activity"/>
    <property type="evidence" value="ECO:0007669"/>
    <property type="project" value="InterPro"/>
</dbReference>